<evidence type="ECO:0000256" key="1">
    <source>
        <dbReference type="SAM" id="MobiDB-lite"/>
    </source>
</evidence>
<dbReference type="EMBL" id="JBHSAQ010000003">
    <property type="protein sequence ID" value="MFC3958311.1"/>
    <property type="molecule type" value="Genomic_DNA"/>
</dbReference>
<sequence length="84" mass="9049">MTLVEYIADLLATSRRSPSAPERRESSRVVGPVSEPRTARSGGPDDDPESTIVYECRRCGTTVSSETSACPRCERGTIAAYPVS</sequence>
<accession>A0ABD5NN81</accession>
<gene>
    <name evidence="2" type="ORF">ACFOUR_08005</name>
</gene>
<reference evidence="2 3" key="1">
    <citation type="journal article" date="2019" name="Int. J. Syst. Evol. Microbiol.">
        <title>The Global Catalogue of Microorganisms (GCM) 10K type strain sequencing project: providing services to taxonomists for standard genome sequencing and annotation.</title>
        <authorList>
            <consortium name="The Broad Institute Genomics Platform"/>
            <consortium name="The Broad Institute Genome Sequencing Center for Infectious Disease"/>
            <person name="Wu L."/>
            <person name="Ma J."/>
        </authorList>
    </citation>
    <scope>NUCLEOTIDE SEQUENCE [LARGE SCALE GENOMIC DNA]</scope>
    <source>
        <strain evidence="2 3">IBRC-M 10256</strain>
    </source>
</reference>
<protein>
    <submittedName>
        <fullName evidence="2">Uncharacterized protein</fullName>
    </submittedName>
</protein>
<dbReference type="RefSeq" id="WP_256531341.1">
    <property type="nucleotide sequence ID" value="NZ_CP101824.1"/>
</dbReference>
<dbReference type="Proteomes" id="UP001595846">
    <property type="component" value="Unassembled WGS sequence"/>
</dbReference>
<keyword evidence="3" id="KW-1185">Reference proteome</keyword>
<name>A0ABD5NN81_9EURY</name>
<evidence type="ECO:0000313" key="2">
    <source>
        <dbReference type="EMBL" id="MFC3958311.1"/>
    </source>
</evidence>
<organism evidence="2 3">
    <name type="scientific">Halovivax cerinus</name>
    <dbReference type="NCBI Taxonomy" id="1487865"/>
    <lineage>
        <taxon>Archaea</taxon>
        <taxon>Methanobacteriati</taxon>
        <taxon>Methanobacteriota</taxon>
        <taxon>Stenosarchaea group</taxon>
        <taxon>Halobacteria</taxon>
        <taxon>Halobacteriales</taxon>
        <taxon>Natrialbaceae</taxon>
        <taxon>Halovivax</taxon>
    </lineage>
</organism>
<feature type="region of interest" description="Disordered" evidence="1">
    <location>
        <begin position="14"/>
        <end position="50"/>
    </location>
</feature>
<evidence type="ECO:0000313" key="3">
    <source>
        <dbReference type="Proteomes" id="UP001595846"/>
    </source>
</evidence>
<comment type="caution">
    <text evidence="2">The sequence shown here is derived from an EMBL/GenBank/DDBJ whole genome shotgun (WGS) entry which is preliminary data.</text>
</comment>
<dbReference type="AlphaFoldDB" id="A0ABD5NN81"/>
<dbReference type="GeneID" id="73904073"/>
<proteinExistence type="predicted"/>